<evidence type="ECO:0000256" key="1">
    <source>
        <dbReference type="SAM" id="MobiDB-lite"/>
    </source>
</evidence>
<evidence type="ECO:0000313" key="2">
    <source>
        <dbReference type="EMBL" id="TNV72248.1"/>
    </source>
</evidence>
<evidence type="ECO:0000313" key="3">
    <source>
        <dbReference type="Proteomes" id="UP000785679"/>
    </source>
</evidence>
<feature type="region of interest" description="Disordered" evidence="1">
    <location>
        <begin position="51"/>
        <end position="73"/>
    </location>
</feature>
<comment type="caution">
    <text evidence="2">The sequence shown here is derived from an EMBL/GenBank/DDBJ whole genome shotgun (WGS) entry which is preliminary data.</text>
</comment>
<gene>
    <name evidence="2" type="ORF">FGO68_gene8533</name>
</gene>
<name>A0A8J8NC45_HALGN</name>
<feature type="region of interest" description="Disordered" evidence="1">
    <location>
        <begin position="113"/>
        <end position="148"/>
    </location>
</feature>
<feature type="region of interest" description="Disordered" evidence="1">
    <location>
        <begin position="163"/>
        <end position="184"/>
    </location>
</feature>
<proteinExistence type="predicted"/>
<keyword evidence="3" id="KW-1185">Reference proteome</keyword>
<dbReference type="AlphaFoldDB" id="A0A8J8NC45"/>
<feature type="region of interest" description="Disordered" evidence="1">
    <location>
        <begin position="209"/>
        <end position="273"/>
    </location>
</feature>
<dbReference type="EMBL" id="RRYP01023348">
    <property type="protein sequence ID" value="TNV72248.1"/>
    <property type="molecule type" value="Genomic_DNA"/>
</dbReference>
<feature type="compositionally biased region" description="Basic and acidic residues" evidence="1">
    <location>
        <begin position="62"/>
        <end position="73"/>
    </location>
</feature>
<organism evidence="2 3">
    <name type="scientific">Halteria grandinella</name>
    <dbReference type="NCBI Taxonomy" id="5974"/>
    <lineage>
        <taxon>Eukaryota</taxon>
        <taxon>Sar</taxon>
        <taxon>Alveolata</taxon>
        <taxon>Ciliophora</taxon>
        <taxon>Intramacronucleata</taxon>
        <taxon>Spirotrichea</taxon>
        <taxon>Stichotrichia</taxon>
        <taxon>Sporadotrichida</taxon>
        <taxon>Halteriidae</taxon>
        <taxon>Halteria</taxon>
    </lineage>
</organism>
<protein>
    <submittedName>
        <fullName evidence="2">Uncharacterized protein</fullName>
    </submittedName>
</protein>
<dbReference type="Proteomes" id="UP000785679">
    <property type="component" value="Unassembled WGS sequence"/>
</dbReference>
<reference evidence="2" key="1">
    <citation type="submission" date="2019-06" db="EMBL/GenBank/DDBJ databases">
        <authorList>
            <person name="Zheng W."/>
        </authorList>
    </citation>
    <scope>NUCLEOTIDE SEQUENCE</scope>
    <source>
        <strain evidence="2">QDHG01</strain>
    </source>
</reference>
<accession>A0A8J8NC45</accession>
<sequence>MPDDSRIHDLDSTLPLDKIYTIAKKRKRELTNSTKQSISTNSTFLNKFDRKLNSKSKSSEIQQKDVIQHRDRSQSQVIIHQKPSITQRVVQKHVKTFLNKELPIIPDVTEAEDNFEKASSKDRVSRRKEVSPPTKQTTRRSSRVFQNDNEVMKFDGGLFKRQQEEQQANDSYTPHMGGQNWGRKGSLQKINATFNFQYVAAQEPSRVYIQEPPPPAYHQRETSSRNDSSFSISKEEEEESSSSYTSESKQPPRHRIAVRPQSAWKKPVARRII</sequence>
<feature type="compositionally biased region" description="Basic and acidic residues" evidence="1">
    <location>
        <begin position="114"/>
        <end position="130"/>
    </location>
</feature>